<dbReference type="NCBIfam" id="TIGR03930">
    <property type="entry name" value="WXG100_ESAT6"/>
    <property type="match status" value="1"/>
</dbReference>
<dbReference type="Gene3D" id="1.10.287.1060">
    <property type="entry name" value="ESAT-6-like"/>
    <property type="match status" value="1"/>
</dbReference>
<dbReference type="Proteomes" id="UP000812013">
    <property type="component" value="Unassembled WGS sequence"/>
</dbReference>
<dbReference type="SUPFAM" id="SSF140453">
    <property type="entry name" value="EsxAB dimer-like"/>
    <property type="match status" value="1"/>
</dbReference>
<proteinExistence type="inferred from homology"/>
<dbReference type="InterPro" id="IPR010310">
    <property type="entry name" value="T7SS_ESAT-6-like"/>
</dbReference>
<dbReference type="EMBL" id="WTFF01000091">
    <property type="protein sequence ID" value="MBW5483171.1"/>
    <property type="molecule type" value="Genomic_DNA"/>
</dbReference>
<comment type="similarity">
    <text evidence="1">Belongs to the WXG100 family.</text>
</comment>
<sequence>MAMNLQVDDQKKVKLAGEINTYHTELTNRIGKLNDVVDRIQAGWQGAASKEFDVLQRGVNENLKKIKDRLVDLEDAMRMSVQGFNAEEEQRIAEIRKVNNSSILNI</sequence>
<dbReference type="Pfam" id="PF06013">
    <property type="entry name" value="WXG100"/>
    <property type="match status" value="1"/>
</dbReference>
<name>A0ABS6Z8X4_9ACTN</name>
<comment type="caution">
    <text evidence="2">The sequence shown here is derived from an EMBL/GenBank/DDBJ whole genome shotgun (WGS) entry which is preliminary data.</text>
</comment>
<gene>
    <name evidence="2" type="ORF">GPJ59_15065</name>
</gene>
<evidence type="ECO:0000256" key="1">
    <source>
        <dbReference type="RuleBase" id="RU362001"/>
    </source>
</evidence>
<evidence type="ECO:0000313" key="2">
    <source>
        <dbReference type="EMBL" id="MBW5483171.1"/>
    </source>
</evidence>
<dbReference type="InterPro" id="IPR036689">
    <property type="entry name" value="ESAT-6-like_sf"/>
</dbReference>
<keyword evidence="3" id="KW-1185">Reference proteome</keyword>
<protein>
    <recommendedName>
        <fullName evidence="1">ESAT-6-like protein</fullName>
    </recommendedName>
</protein>
<evidence type="ECO:0000313" key="3">
    <source>
        <dbReference type="Proteomes" id="UP000812013"/>
    </source>
</evidence>
<accession>A0ABS6Z8X4</accession>
<organism evidence="2 3">
    <name type="scientific">Streptomyces bambusae</name>
    <dbReference type="NCBI Taxonomy" id="1550616"/>
    <lineage>
        <taxon>Bacteria</taxon>
        <taxon>Bacillati</taxon>
        <taxon>Actinomycetota</taxon>
        <taxon>Actinomycetes</taxon>
        <taxon>Kitasatosporales</taxon>
        <taxon>Streptomycetaceae</taxon>
        <taxon>Streptomyces</taxon>
    </lineage>
</organism>
<dbReference type="RefSeq" id="WP_219667636.1">
    <property type="nucleotide sequence ID" value="NZ_WTFF01000091.1"/>
</dbReference>
<reference evidence="2 3" key="1">
    <citation type="submission" date="2019-12" db="EMBL/GenBank/DDBJ databases">
        <title>Genome sequence of Streptomyces bambusae.</title>
        <authorList>
            <person name="Bansal K."/>
            <person name="Choksket S."/>
            <person name="Korpole S."/>
            <person name="Patil P.B."/>
        </authorList>
    </citation>
    <scope>NUCLEOTIDE SEQUENCE [LARGE SCALE GENOMIC DNA]</scope>
    <source>
        <strain evidence="2 3">SK60</strain>
    </source>
</reference>